<dbReference type="RefSeq" id="WP_005311478.1">
    <property type="nucleotide sequence ID" value="NZ_CP011340.1"/>
</dbReference>
<dbReference type="GeneID" id="97236625"/>
<evidence type="ECO:0000256" key="2">
    <source>
        <dbReference type="ARBA" id="ARBA00022670"/>
    </source>
</evidence>
<dbReference type="InterPro" id="IPR037045">
    <property type="entry name" value="S8pro/Inhibitor_I9_sf"/>
</dbReference>
<feature type="active site" description="Charge relay system" evidence="5">
    <location>
        <position position="343"/>
    </location>
</feature>
<dbReference type="Gene3D" id="3.40.50.200">
    <property type="entry name" value="Peptidase S8/S53 domain"/>
    <property type="match status" value="1"/>
</dbReference>
<proteinExistence type="inferred from homology"/>
<dbReference type="InterPro" id="IPR015500">
    <property type="entry name" value="Peptidase_S8_subtilisin-rel"/>
</dbReference>
<dbReference type="FunFam" id="3.40.50.200:FF:000014">
    <property type="entry name" value="Proteinase K"/>
    <property type="match status" value="1"/>
</dbReference>
<dbReference type="CDD" id="cd04077">
    <property type="entry name" value="Peptidases_S8_PCSK9_ProteinaseK_like"/>
    <property type="match status" value="1"/>
</dbReference>
<evidence type="ECO:0000256" key="3">
    <source>
        <dbReference type="ARBA" id="ARBA00022801"/>
    </source>
</evidence>
<comment type="similarity">
    <text evidence="1 5 6">Belongs to the peptidase S8 family.</text>
</comment>
<dbReference type="PROSITE" id="PS00136">
    <property type="entry name" value="SUBTILASE_ASP"/>
    <property type="match status" value="1"/>
</dbReference>
<organism evidence="9">
    <name type="scientific">Streptomyces pristinaespiralis</name>
    <dbReference type="NCBI Taxonomy" id="38300"/>
    <lineage>
        <taxon>Bacteria</taxon>
        <taxon>Bacillati</taxon>
        <taxon>Actinomycetota</taxon>
        <taxon>Actinomycetes</taxon>
        <taxon>Kitasatosporales</taxon>
        <taxon>Streptomycetaceae</taxon>
        <taxon>Streptomyces</taxon>
    </lineage>
</organism>
<keyword evidence="2 5" id="KW-0645">Protease</keyword>
<dbReference type="OMA" id="INAPDVW"/>
<dbReference type="Proteomes" id="UP000060513">
    <property type="component" value="Chromosome"/>
</dbReference>
<dbReference type="Pfam" id="PF00082">
    <property type="entry name" value="Peptidase_S8"/>
    <property type="match status" value="1"/>
</dbReference>
<gene>
    <name evidence="9" type="ORF">SPRI_2330</name>
</gene>
<feature type="active site" description="Charge relay system" evidence="5">
    <location>
        <position position="193"/>
    </location>
</feature>
<evidence type="ECO:0000256" key="6">
    <source>
        <dbReference type="RuleBase" id="RU003355"/>
    </source>
</evidence>
<evidence type="ECO:0000256" key="1">
    <source>
        <dbReference type="ARBA" id="ARBA00011073"/>
    </source>
</evidence>
<feature type="active site" description="Charge relay system" evidence="5">
    <location>
        <position position="160"/>
    </location>
</feature>
<evidence type="ECO:0000256" key="5">
    <source>
        <dbReference type="PROSITE-ProRule" id="PRU01240"/>
    </source>
</evidence>
<dbReference type="InterPro" id="IPR022398">
    <property type="entry name" value="Peptidase_S8_His-AS"/>
</dbReference>
<dbReference type="InterPro" id="IPR036852">
    <property type="entry name" value="Peptidase_S8/S53_dom_sf"/>
</dbReference>
<protein>
    <submittedName>
        <fullName evidence="9">Peptidase S8</fullName>
    </submittedName>
</protein>
<evidence type="ECO:0000313" key="10">
    <source>
        <dbReference type="Proteomes" id="UP000060513"/>
    </source>
</evidence>
<dbReference type="InterPro" id="IPR050131">
    <property type="entry name" value="Peptidase_S8_subtilisin-like"/>
</dbReference>
<dbReference type="InterPro" id="IPR034193">
    <property type="entry name" value="PCSK9_ProteinaseK-like"/>
</dbReference>
<dbReference type="Gene3D" id="3.30.70.80">
    <property type="entry name" value="Peptidase S8 propeptide/proteinase inhibitor I9"/>
    <property type="match status" value="1"/>
</dbReference>
<dbReference type="PANTHER" id="PTHR43806:SF11">
    <property type="entry name" value="CEREVISIN-RELATED"/>
    <property type="match status" value="1"/>
</dbReference>
<name>A0A0M5IQG4_STRPR</name>
<dbReference type="GO" id="GO:0005615">
    <property type="term" value="C:extracellular space"/>
    <property type="evidence" value="ECO:0007669"/>
    <property type="project" value="TreeGrafter"/>
</dbReference>
<dbReference type="KEGG" id="spri:SPRI_2330"/>
<dbReference type="PROSITE" id="PS51892">
    <property type="entry name" value="SUBTILASE"/>
    <property type="match status" value="1"/>
</dbReference>
<dbReference type="GO" id="GO:0004252">
    <property type="term" value="F:serine-type endopeptidase activity"/>
    <property type="evidence" value="ECO:0007669"/>
    <property type="project" value="UniProtKB-UniRule"/>
</dbReference>
<dbReference type="PATRIC" id="fig|38300.4.peg.2459"/>
<dbReference type="PRINTS" id="PR00723">
    <property type="entry name" value="SUBTILISIN"/>
</dbReference>
<dbReference type="InterPro" id="IPR023827">
    <property type="entry name" value="Peptidase_S8_Asp-AS"/>
</dbReference>
<dbReference type="STRING" id="38300.SPRI_2330"/>
<dbReference type="AlphaFoldDB" id="A0A0M5IQG4"/>
<evidence type="ECO:0000256" key="4">
    <source>
        <dbReference type="ARBA" id="ARBA00022825"/>
    </source>
</evidence>
<accession>A0A0M5IQG4</accession>
<feature type="domain" description="Peptidase S8/S53" evidence="7">
    <location>
        <begin position="153"/>
        <end position="376"/>
    </location>
</feature>
<dbReference type="OrthoDB" id="9798386at2"/>
<reference evidence="9 10" key="1">
    <citation type="submission" date="2015-08" db="EMBL/GenBank/DDBJ databases">
        <title>Genome sequence of the pristinamycin over-producing bacterium Streptomyces pristinaespiralis HCCB10218.</title>
        <authorList>
            <person name="Tian J."/>
            <person name="Yang J."/>
            <person name="Li L."/>
            <person name="Ruan L."/>
            <person name="Wei W."/>
            <person name="Zheng G."/>
            <person name="Wei Z."/>
            <person name="Yang S."/>
            <person name="Ge M."/>
            <person name="Jiang W."/>
            <person name="Lu Y."/>
        </authorList>
    </citation>
    <scope>NUCLEOTIDE SEQUENCE [LARGE SCALE GENOMIC DNA]</scope>
    <source>
        <strain evidence="9 10">HCCB 10218</strain>
    </source>
</reference>
<dbReference type="SUPFAM" id="SSF54897">
    <property type="entry name" value="Protease propeptides/inhibitors"/>
    <property type="match status" value="1"/>
</dbReference>
<evidence type="ECO:0000313" key="9">
    <source>
        <dbReference type="EMBL" id="ALC20636.1"/>
    </source>
</evidence>
<dbReference type="InterPro" id="IPR000209">
    <property type="entry name" value="Peptidase_S8/S53_dom"/>
</dbReference>
<keyword evidence="3 5" id="KW-0378">Hydrolase</keyword>
<evidence type="ECO:0000259" key="8">
    <source>
        <dbReference type="Pfam" id="PF05922"/>
    </source>
</evidence>
<keyword evidence="4 5" id="KW-0720">Serine protease</keyword>
<evidence type="ECO:0000259" key="7">
    <source>
        <dbReference type="Pfam" id="PF00082"/>
    </source>
</evidence>
<dbReference type="PROSITE" id="PS00138">
    <property type="entry name" value="SUBTILASE_SER"/>
    <property type="match status" value="1"/>
</dbReference>
<dbReference type="PANTHER" id="PTHR43806">
    <property type="entry name" value="PEPTIDASE S8"/>
    <property type="match status" value="1"/>
</dbReference>
<sequence length="398" mass="39719">MRNRTRPKALFALSALAVAPVLAAAGPLSSSAHSAPAPELAPLHRSANAVPGRYIVTLARTADTTAMMGEVGATALFTYRTALRGFAADLTADQLKQVRLTPGVVAVEEDATITASTTPPSSLAPAASWGLDRIDQRELPLDDAFTAAGSGQGVNAYILDTGIDYGHAEFGGRAVFGYDAVGDGRRGQDCQGHGTHVAGTVGGSSYGVARKASLVSVRVLDCEGGGTLSGVIAGMDWVAANAQQPAVLNASLGGGKSTAVNDAADALAAGGVLPVVAAGNEAGNACNVSPASAERVLAVGATNASDQETDFSNFGSCVSLYAPGASIVSARLGGGGVGMDGTSMASPHVAGVAALYKSKHPTATAAEVADWIVDRSSKDVVTGISPGSPNRLLHTGGL</sequence>
<dbReference type="Pfam" id="PF05922">
    <property type="entry name" value="Inhibitor_I9"/>
    <property type="match status" value="1"/>
</dbReference>
<dbReference type="InterPro" id="IPR023828">
    <property type="entry name" value="Peptidase_S8_Ser-AS"/>
</dbReference>
<dbReference type="InterPro" id="IPR010259">
    <property type="entry name" value="S8pro/Inhibitor_I9"/>
</dbReference>
<dbReference type="GO" id="GO:0006508">
    <property type="term" value="P:proteolysis"/>
    <property type="evidence" value="ECO:0007669"/>
    <property type="project" value="UniProtKB-KW"/>
</dbReference>
<dbReference type="EMBL" id="CP011340">
    <property type="protein sequence ID" value="ALC20636.1"/>
    <property type="molecule type" value="Genomic_DNA"/>
</dbReference>
<dbReference type="PROSITE" id="PS00137">
    <property type="entry name" value="SUBTILASE_HIS"/>
    <property type="match status" value="1"/>
</dbReference>
<dbReference type="SUPFAM" id="SSF52743">
    <property type="entry name" value="Subtilisin-like"/>
    <property type="match status" value="1"/>
</dbReference>
<feature type="domain" description="Inhibitor I9" evidence="8">
    <location>
        <begin position="69"/>
        <end position="114"/>
    </location>
</feature>